<dbReference type="GO" id="GO:0000272">
    <property type="term" value="P:polysaccharide catabolic process"/>
    <property type="evidence" value="ECO:0007669"/>
    <property type="project" value="UniProtKB-KW"/>
</dbReference>
<evidence type="ECO:0000256" key="2">
    <source>
        <dbReference type="ARBA" id="ARBA00023326"/>
    </source>
</evidence>
<feature type="region of interest" description="Disordered" evidence="3">
    <location>
        <begin position="82"/>
        <end position="142"/>
    </location>
</feature>
<comment type="caution">
    <text evidence="5">The sequence shown here is derived from an EMBL/GenBank/DDBJ whole genome shotgun (WGS) entry which is preliminary data.</text>
</comment>
<evidence type="ECO:0000256" key="1">
    <source>
        <dbReference type="ARBA" id="ARBA00023295"/>
    </source>
</evidence>
<evidence type="ECO:0000313" key="5">
    <source>
        <dbReference type="EMBL" id="MBK0417597.1"/>
    </source>
</evidence>
<feature type="region of interest" description="Disordered" evidence="3">
    <location>
        <begin position="1723"/>
        <end position="1770"/>
    </location>
</feature>
<evidence type="ECO:0000313" key="6">
    <source>
        <dbReference type="Proteomes" id="UP000608530"/>
    </source>
</evidence>
<proteinExistence type="predicted"/>
<dbReference type="InterPro" id="IPR003961">
    <property type="entry name" value="FN3_dom"/>
</dbReference>
<organism evidence="5 6">
    <name type="scientific">Leucobacter chromiisoli</name>
    <dbReference type="NCBI Taxonomy" id="2796471"/>
    <lineage>
        <taxon>Bacteria</taxon>
        <taxon>Bacillati</taxon>
        <taxon>Actinomycetota</taxon>
        <taxon>Actinomycetes</taxon>
        <taxon>Micrococcales</taxon>
        <taxon>Microbacteriaceae</taxon>
        <taxon>Leucobacter</taxon>
    </lineage>
</organism>
<name>A0A934Q670_9MICO</name>
<dbReference type="Gene3D" id="2.60.40.10">
    <property type="entry name" value="Immunoglobulins"/>
    <property type="match status" value="1"/>
</dbReference>
<keyword evidence="1" id="KW-0378">Hydrolase</keyword>
<sequence length="2001" mass="204408">MIATIAVVASGYDARETPREEASVWTVRSSGQYARVNTETGEIDTVRRIDNPSGLVQSSSGGVLLSNGNGQAWTIDPRLPGDLVAETDGAGGDAVGGAPGAPDDAAGGSAVDGTVADPTVDAPGPAAGDEGPGAMRTPEGTRDVVSAGGVVVFRTESGSVYLSRFETGDGTSGAGPGLTEPLLLDPLEAQRGDEAAETAEPDASGEAEGADEGDGADGPQPGGPYRADAVAVDDAGLVALFSSEERAVRWFDATAEGGAGAFVGGASETPDVPADGIQLAGVAGEWVLLDAESGRVWIEGREETVELDTAGGARLQASSAGTGGGAPRALIADSTGLWAVGKSGSAERIAEAEGLPAQPVAVGDRMHAAWIGPSGGTLWSSGEDGAGGETLPLELDDTVEDMGEFEPVIRSNGSRAVVAETRTGMMWTVPDGRLIPVEQWTLVDPPKQEQGTVVVQDVTEQEPPVAMDDAFGVRPGEPAPLPVLLNDYDPNRRDALTIVPEELGAGLPAEFGAVEMLADGQGLTVTPTASATGTASFSYRITDGTAVSEPATVTLTAVADDVDTAPEWCPVEGCQRAWPSPEITPGGTLVLPILEGWVDPEGDPMMLVSATPVDPADPVRALVTSDGRFALRHTDPNAGEGEVSVVIAVRDARGETRERELHVRVRAGALMELSPIASTVATNETTTLRPLGRVSGGSGSYALVDAVAQDGALDARVNQGAGTIEVTASEPGSTVLTVTVRDTGTEAETTGTLRVTAVDSRPPLGLPPLRAFVRPLSDTTVEVLDAIPGANGRSLVVRSASVVDGEMRADVIDHSRIRVSGSTPDGAPGRIGAAEVVVAEEGATSQGRLTVFQVPENADGGVIAVADTATVRAGSVVDIAVLDNDVSEPGERLVLHPEIGAPGTKGELAFASGKTLRYLAPAEPGTYTLSYTAYGASSPESGDVGHVRVTVLPKDGNRDPQPASVTVRLAPGEQATAQVPLSGVDPDGDRVRLVGVDSPDDPKLSATLAPRSDSVQVEAGRSAEPGTSLVDYTVRDGFGGEGRGRLRIIVTEASDGGGAPVAYSDYVRLARGVAEPAVVRPLDNDVDPARGELELVEVVPNVPGGQSSDRYRELAGRLDLSRMQQGRVLVAGGDDPGTVSYRYTVRSSESSSTSDGLIVVQVSDRVGQQAPTVRDTVLSARDRAELARGGVDVVTDRVHWASGDVSSLQLSLWGSAADRYSVDGSRIVGSYRAEGDLVPFRLAGTDAMGAEVESFGFLVVPPLDELRLTLQPGLAPISVDEDRSAQVDVADVLDLAVGDRVELREGPFPVQRSQASCSATGAGALRYTAGKEAPWTDSCVISVRLTEQRAWTQLALPIQIVPREPVVELAGVTRTVAPGEAQTVDLADMVRWQGGREGRAGTLSFSISGGARSFEVAQSGASLQVRARADAAPGAQEAVTVSVTGAGESRAPLTLRVGQAPRDTPRGATVALQCTVGSDCSARVIGAPGEHDPFSGKTGGGLELTGVDGGGCRFGTFRASGDSVSVGWPDPRGPGGRCTASFTVRDAQGRTGTGSIELDAQGVPRPPASIAAVGYTANSVTLEVQLSGQPAHPDVTGVRIEGGPGSEDCSASGATYRCTVRGLTPGEKHGFRARAVNAVGASDPTANSVTAWAYKTPDAPSVDPTQISAESTSTGTVRFEIRGGDDTSGFRIVTAAGERRANGRSATVDVAGLPVGASEYTVVPVSRHDPPSGAPSEGAGRSGSVRVGGLPSVSVSASSPAGGNRVDVTVNVNANGGGEVSHGFRVGSGNCSPAQHDGTSGSYSDTGEKYTTETVTACARNEWGTAQPAQTTVNVGGTPPAPTVNAGWTVAANPLTVPGSSAEYRYVSGPSVIAEPGLKLEYVVDGTNVGQNFPQLGPEREHTATVRQCTAKGVCSEPVAVTGNAPSPVTVDLQGCIASDASQADLLSRVSAGARSSASPSWDHAAGVLTIAWTGSYAALQPLSAPVCAQPDPNPEPPPGP</sequence>
<feature type="region of interest" description="Disordered" evidence="3">
    <location>
        <begin position="996"/>
        <end position="1023"/>
    </location>
</feature>
<dbReference type="GO" id="GO:0016798">
    <property type="term" value="F:hydrolase activity, acting on glycosyl bonds"/>
    <property type="evidence" value="ECO:0007669"/>
    <property type="project" value="UniProtKB-KW"/>
</dbReference>
<dbReference type="CDD" id="cd00063">
    <property type="entry name" value="FN3"/>
    <property type="match status" value="1"/>
</dbReference>
<keyword evidence="2" id="KW-0624">Polysaccharide degradation</keyword>
<gene>
    <name evidence="5" type="ORF">JD276_00910</name>
</gene>
<feature type="region of interest" description="Disordered" evidence="3">
    <location>
        <begin position="192"/>
        <end position="227"/>
    </location>
</feature>
<feature type="compositionally biased region" description="Low complexity" evidence="3">
    <location>
        <begin position="100"/>
        <end position="134"/>
    </location>
</feature>
<feature type="compositionally biased region" description="Acidic residues" evidence="3">
    <location>
        <begin position="195"/>
        <end position="215"/>
    </location>
</feature>
<feature type="compositionally biased region" description="Low complexity" evidence="3">
    <location>
        <begin position="1738"/>
        <end position="1763"/>
    </location>
</feature>
<dbReference type="Proteomes" id="UP000608530">
    <property type="component" value="Unassembled WGS sequence"/>
</dbReference>
<keyword evidence="2" id="KW-0119">Carbohydrate metabolism</keyword>
<evidence type="ECO:0000259" key="4">
    <source>
        <dbReference type="PROSITE" id="PS50853"/>
    </source>
</evidence>
<feature type="compositionally biased region" description="Gly residues" evidence="3">
    <location>
        <begin position="89"/>
        <end position="99"/>
    </location>
</feature>
<feature type="compositionally biased region" description="Polar residues" evidence="3">
    <location>
        <begin position="1789"/>
        <end position="1805"/>
    </location>
</feature>
<keyword evidence="6" id="KW-1185">Reference proteome</keyword>
<dbReference type="InterPro" id="IPR036116">
    <property type="entry name" value="FN3_sf"/>
</dbReference>
<dbReference type="SUPFAM" id="SSF49265">
    <property type="entry name" value="Fibronectin type III"/>
    <property type="match status" value="1"/>
</dbReference>
<evidence type="ECO:0000256" key="3">
    <source>
        <dbReference type="SAM" id="MobiDB-lite"/>
    </source>
</evidence>
<feature type="compositionally biased region" description="Low complexity" evidence="3">
    <location>
        <begin position="217"/>
        <end position="227"/>
    </location>
</feature>
<dbReference type="SMART" id="SM00060">
    <property type="entry name" value="FN3"/>
    <property type="match status" value="1"/>
</dbReference>
<protein>
    <recommendedName>
        <fullName evidence="4">Fibronectin type-III domain-containing protein</fullName>
    </recommendedName>
</protein>
<dbReference type="Pfam" id="PF17963">
    <property type="entry name" value="Big_9"/>
    <property type="match status" value="1"/>
</dbReference>
<feature type="domain" description="Fibronectin type-III" evidence="4">
    <location>
        <begin position="1566"/>
        <end position="1659"/>
    </location>
</feature>
<dbReference type="EMBL" id="JAEHOH010000001">
    <property type="protein sequence ID" value="MBK0417597.1"/>
    <property type="molecule type" value="Genomic_DNA"/>
</dbReference>
<dbReference type="InterPro" id="IPR013783">
    <property type="entry name" value="Ig-like_fold"/>
</dbReference>
<keyword evidence="1" id="KW-0326">Glycosidase</keyword>
<reference evidence="5" key="1">
    <citation type="submission" date="2020-12" db="EMBL/GenBank/DDBJ databases">
        <title>Leucobacter sp. CAS1, isolated from Chromium sludge.</title>
        <authorList>
            <person name="Xu Z."/>
        </authorList>
    </citation>
    <scope>NUCLEOTIDE SEQUENCE</scope>
    <source>
        <strain evidence="5">CSA1</strain>
    </source>
</reference>
<feature type="region of interest" description="Disordered" evidence="3">
    <location>
        <begin position="1784"/>
        <end position="1807"/>
    </location>
</feature>
<dbReference type="PROSITE" id="PS50853">
    <property type="entry name" value="FN3"/>
    <property type="match status" value="1"/>
</dbReference>
<accession>A0A934Q670</accession>